<keyword evidence="12" id="KW-1185">Reference proteome</keyword>
<keyword evidence="7" id="KW-1133">Transmembrane helix</keyword>
<evidence type="ECO:0000256" key="5">
    <source>
        <dbReference type="ARBA" id="ARBA00022519"/>
    </source>
</evidence>
<dbReference type="PANTHER" id="PTHR38779:SF2">
    <property type="entry name" value="TYPE II SECRETION SYSTEM PROTEIN I-RELATED"/>
    <property type="match status" value="1"/>
</dbReference>
<evidence type="ECO:0000256" key="9">
    <source>
        <dbReference type="RuleBase" id="RU368030"/>
    </source>
</evidence>
<evidence type="ECO:0000313" key="11">
    <source>
        <dbReference type="EMBL" id="AMB87476.1"/>
    </source>
</evidence>
<evidence type="ECO:0000256" key="1">
    <source>
        <dbReference type="ARBA" id="ARBA00004377"/>
    </source>
</evidence>
<protein>
    <recommendedName>
        <fullName evidence="9">Type II secretion system protein I</fullName>
        <shortName evidence="9">T2SS minor pseudopilin I</shortName>
    </recommendedName>
</protein>
<keyword evidence="3" id="KW-1003">Cell membrane</keyword>
<dbReference type="GO" id="GO:0005886">
    <property type="term" value="C:plasma membrane"/>
    <property type="evidence" value="ECO:0007669"/>
    <property type="project" value="UniProtKB-SubCell"/>
</dbReference>
<evidence type="ECO:0000259" key="10">
    <source>
        <dbReference type="Pfam" id="PF02501"/>
    </source>
</evidence>
<evidence type="ECO:0000313" key="12">
    <source>
        <dbReference type="Proteomes" id="UP000063229"/>
    </source>
</evidence>
<comment type="function">
    <text evidence="9">Component of the type II secretion system required for the energy-dependent secretion of extracellular factors such as proteases and toxins from the periplasm.</text>
</comment>
<name>A0A0X1T5V6_PSEAA</name>
<dbReference type="InterPro" id="IPR003413">
    <property type="entry name" value="T2SS_GspI_C"/>
</dbReference>
<comment type="PTM">
    <text evidence="9">Cleaved by prepilin peptidase.</text>
</comment>
<dbReference type="Pfam" id="PF07963">
    <property type="entry name" value="N_methyl"/>
    <property type="match status" value="1"/>
</dbReference>
<evidence type="ECO:0000256" key="3">
    <source>
        <dbReference type="ARBA" id="ARBA00022475"/>
    </source>
</evidence>
<dbReference type="GO" id="GO:0015628">
    <property type="term" value="P:protein secretion by the type II secretion system"/>
    <property type="evidence" value="ECO:0007669"/>
    <property type="project" value="UniProtKB-UniRule"/>
</dbReference>
<organism evidence="11 12">
    <name type="scientific">Pseudomonas agarici</name>
    <dbReference type="NCBI Taxonomy" id="46677"/>
    <lineage>
        <taxon>Bacteria</taxon>
        <taxon>Pseudomonadati</taxon>
        <taxon>Pseudomonadota</taxon>
        <taxon>Gammaproteobacteria</taxon>
        <taxon>Pseudomonadales</taxon>
        <taxon>Pseudomonadaceae</taxon>
        <taxon>Pseudomonas</taxon>
    </lineage>
</organism>
<dbReference type="Pfam" id="PF02501">
    <property type="entry name" value="T2SSI"/>
    <property type="match status" value="1"/>
</dbReference>
<evidence type="ECO:0000256" key="4">
    <source>
        <dbReference type="ARBA" id="ARBA00022481"/>
    </source>
</evidence>
<accession>A0A0X1T5V6</accession>
<dbReference type="SUPFAM" id="SSF54523">
    <property type="entry name" value="Pili subunits"/>
    <property type="match status" value="2"/>
</dbReference>
<dbReference type="PANTHER" id="PTHR38779">
    <property type="entry name" value="TYPE II SECRETION SYSTEM PROTEIN I-RELATED"/>
    <property type="match status" value="1"/>
</dbReference>
<keyword evidence="5 9" id="KW-0997">Cell inner membrane</keyword>
<reference evidence="11 12" key="1">
    <citation type="submission" date="2016-01" db="EMBL/GenBank/DDBJ databases">
        <authorList>
            <person name="McClelland M."/>
            <person name="Jain A."/>
            <person name="Saraogi P."/>
            <person name="Mendelson R."/>
            <person name="Westerman R."/>
            <person name="SanMiguel P."/>
            <person name="Csonka L."/>
        </authorList>
    </citation>
    <scope>NUCLEOTIDE SEQUENCE [LARGE SCALE GENOMIC DNA]</scope>
    <source>
        <strain evidence="11 12">NCPPB 2472</strain>
    </source>
</reference>
<dbReference type="NCBIfam" id="TIGR01707">
    <property type="entry name" value="gspI"/>
    <property type="match status" value="1"/>
</dbReference>
<dbReference type="Proteomes" id="UP000063229">
    <property type="component" value="Chromosome"/>
</dbReference>
<feature type="domain" description="Type II secretion system protein GspI C-terminal" evidence="10">
    <location>
        <begin position="40"/>
        <end position="116"/>
    </location>
</feature>
<dbReference type="InterPro" id="IPR045584">
    <property type="entry name" value="Pilin-like"/>
</dbReference>
<evidence type="ECO:0000256" key="2">
    <source>
        <dbReference type="ARBA" id="ARBA00008358"/>
    </source>
</evidence>
<dbReference type="STRING" id="46677.AWM79_20135"/>
<proteinExistence type="inferred from homology"/>
<sequence length="126" mass="14290">MRAERGFTLLEVMVALAVFALLAAAVLSASQYVLQQAGTLQERLFASWLADNQLTELRLQPSVAPGRQQLVRHFDRRQWRLSQSLTPAFDKRLIKVELEVRLGDSQHVVYRGTGWLSNVEGLSRNE</sequence>
<comment type="similarity">
    <text evidence="2 9">Belongs to the GSP I family.</text>
</comment>
<dbReference type="PROSITE" id="PS00409">
    <property type="entry name" value="PROKAR_NTER_METHYL"/>
    <property type="match status" value="1"/>
</dbReference>
<dbReference type="GO" id="GO:0015627">
    <property type="term" value="C:type II protein secretion system complex"/>
    <property type="evidence" value="ECO:0007669"/>
    <property type="project" value="UniProtKB-UniRule"/>
</dbReference>
<gene>
    <name evidence="11" type="ORF">AWM79_20135</name>
</gene>
<evidence type="ECO:0000256" key="7">
    <source>
        <dbReference type="ARBA" id="ARBA00022989"/>
    </source>
</evidence>
<keyword evidence="6" id="KW-0812">Transmembrane</keyword>
<dbReference type="RefSeq" id="WP_060783616.1">
    <property type="nucleotide sequence ID" value="NZ_CP014135.1"/>
</dbReference>
<evidence type="ECO:0000256" key="6">
    <source>
        <dbReference type="ARBA" id="ARBA00022692"/>
    </source>
</evidence>
<dbReference type="NCBIfam" id="TIGR02532">
    <property type="entry name" value="IV_pilin_GFxxxE"/>
    <property type="match status" value="1"/>
</dbReference>
<dbReference type="InterPro" id="IPR010052">
    <property type="entry name" value="T2SS_protein-GspI"/>
</dbReference>
<keyword evidence="8" id="KW-0472">Membrane</keyword>
<dbReference type="InterPro" id="IPR012902">
    <property type="entry name" value="N_methyl_site"/>
</dbReference>
<dbReference type="KEGG" id="pagb:AWM79_20135"/>
<dbReference type="EMBL" id="CP014135">
    <property type="protein sequence ID" value="AMB87476.1"/>
    <property type="molecule type" value="Genomic_DNA"/>
</dbReference>
<comment type="subcellular location">
    <subcellularLocation>
        <location evidence="1 9">Cell inner membrane</location>
        <topology evidence="1 9">Single-pass membrane protein</topology>
    </subcellularLocation>
</comment>
<dbReference type="Gene3D" id="3.30.1300.30">
    <property type="entry name" value="GSPII I/J protein-like"/>
    <property type="match status" value="1"/>
</dbReference>
<evidence type="ECO:0000256" key="8">
    <source>
        <dbReference type="ARBA" id="ARBA00023136"/>
    </source>
</evidence>
<dbReference type="AlphaFoldDB" id="A0A0X1T5V6"/>
<keyword evidence="4 9" id="KW-0488">Methylation</keyword>
<comment type="subunit">
    <text evidence="9">Type II secretion is composed of four main components: the outer membrane complex, the inner membrane complex, the cytoplasmic secretion ATPase and the periplasm-spanning pseudopilus.</text>
</comment>